<feature type="compositionally biased region" description="Basic and acidic residues" evidence="1">
    <location>
        <begin position="375"/>
        <end position="386"/>
    </location>
</feature>
<evidence type="ECO:0000313" key="2">
    <source>
        <dbReference type="EMBL" id="KAJ7639104.1"/>
    </source>
</evidence>
<sequence length="386" mass="43969">MSDSDSECDSIYIQFEGCPQPFTAYTWSIPDFAGLFHTLPLEFIRLVIPKEESLFTNGQGDKRRIRVRLDDAKYWGLDGEEGSVIFARASEDYCIRFIFNATHVVRCKESPSYEAFQRLVADAEFHSHHLDLVEGKIAPRHYGMWLMNTGHWAGKVILSISDYCGVSWNELRFTKFNTEANRLRIGHTFEVLHNVGISHSGFSLMEEFRHVLIDIHAPGLSPEDALNGIARCYIADFSSATIHICPRTLPIVTLDARPTLQQVGCFETRQLLYLLKFLPKTKVDETTVVGQALQWYHDYSTKYPGEDNIYLMMAQRARNFPHLEQVHPNVCIEFKTDSRLCYMDLTVLTHNDDEQTPGASNQPAETTAEDATADQFERMGLDDPAA</sequence>
<dbReference type="AlphaFoldDB" id="A0AAD7FRJ3"/>
<gene>
    <name evidence="2" type="ORF">FB45DRAFT_420687</name>
</gene>
<protein>
    <submittedName>
        <fullName evidence="2">Uncharacterized protein</fullName>
    </submittedName>
</protein>
<reference evidence="2" key="1">
    <citation type="submission" date="2023-03" db="EMBL/GenBank/DDBJ databases">
        <title>Massive genome expansion in bonnet fungi (Mycena s.s.) driven by repeated elements and novel gene families across ecological guilds.</title>
        <authorList>
            <consortium name="Lawrence Berkeley National Laboratory"/>
            <person name="Harder C.B."/>
            <person name="Miyauchi S."/>
            <person name="Viragh M."/>
            <person name="Kuo A."/>
            <person name="Thoen E."/>
            <person name="Andreopoulos B."/>
            <person name="Lu D."/>
            <person name="Skrede I."/>
            <person name="Drula E."/>
            <person name="Henrissat B."/>
            <person name="Morin E."/>
            <person name="Kohler A."/>
            <person name="Barry K."/>
            <person name="LaButti K."/>
            <person name="Morin E."/>
            <person name="Salamov A."/>
            <person name="Lipzen A."/>
            <person name="Mereny Z."/>
            <person name="Hegedus B."/>
            <person name="Baldrian P."/>
            <person name="Stursova M."/>
            <person name="Weitz H."/>
            <person name="Taylor A."/>
            <person name="Grigoriev I.V."/>
            <person name="Nagy L.G."/>
            <person name="Martin F."/>
            <person name="Kauserud H."/>
        </authorList>
    </citation>
    <scope>NUCLEOTIDE SEQUENCE</scope>
    <source>
        <strain evidence="2">9284</strain>
    </source>
</reference>
<name>A0AAD7FRJ3_9AGAR</name>
<evidence type="ECO:0000313" key="3">
    <source>
        <dbReference type="Proteomes" id="UP001221142"/>
    </source>
</evidence>
<evidence type="ECO:0000256" key="1">
    <source>
        <dbReference type="SAM" id="MobiDB-lite"/>
    </source>
</evidence>
<feature type="region of interest" description="Disordered" evidence="1">
    <location>
        <begin position="351"/>
        <end position="386"/>
    </location>
</feature>
<proteinExistence type="predicted"/>
<keyword evidence="3" id="KW-1185">Reference proteome</keyword>
<dbReference type="EMBL" id="JARKIF010000005">
    <property type="protein sequence ID" value="KAJ7639104.1"/>
    <property type="molecule type" value="Genomic_DNA"/>
</dbReference>
<accession>A0AAD7FRJ3</accession>
<organism evidence="2 3">
    <name type="scientific">Roridomyces roridus</name>
    <dbReference type="NCBI Taxonomy" id="1738132"/>
    <lineage>
        <taxon>Eukaryota</taxon>
        <taxon>Fungi</taxon>
        <taxon>Dikarya</taxon>
        <taxon>Basidiomycota</taxon>
        <taxon>Agaricomycotina</taxon>
        <taxon>Agaricomycetes</taxon>
        <taxon>Agaricomycetidae</taxon>
        <taxon>Agaricales</taxon>
        <taxon>Marasmiineae</taxon>
        <taxon>Mycenaceae</taxon>
        <taxon>Roridomyces</taxon>
    </lineage>
</organism>
<dbReference type="Proteomes" id="UP001221142">
    <property type="component" value="Unassembled WGS sequence"/>
</dbReference>
<comment type="caution">
    <text evidence="2">The sequence shown here is derived from an EMBL/GenBank/DDBJ whole genome shotgun (WGS) entry which is preliminary data.</text>
</comment>